<dbReference type="InterPro" id="IPR016163">
    <property type="entry name" value="Ald_DH_C"/>
</dbReference>
<dbReference type="FunFam" id="3.40.309.10:FF:000010">
    <property type="entry name" value="Gamma-aminobutyraldehyde dehydrogenase"/>
    <property type="match status" value="1"/>
</dbReference>
<accession>A0ABD5MK10</accession>
<comment type="similarity">
    <text evidence="1">Belongs to the aldehyde dehydrogenase family.</text>
</comment>
<gene>
    <name evidence="5" type="ORF">ACFFOL_08270</name>
</gene>
<dbReference type="GO" id="GO:0016491">
    <property type="term" value="F:oxidoreductase activity"/>
    <property type="evidence" value="ECO:0007669"/>
    <property type="project" value="UniProtKB-KW"/>
</dbReference>
<dbReference type="Gene3D" id="3.40.605.10">
    <property type="entry name" value="Aldehyde Dehydrogenase, Chain A, domain 1"/>
    <property type="match status" value="1"/>
</dbReference>
<dbReference type="EMBL" id="JBHMAJ010000006">
    <property type="protein sequence ID" value="MFB9824166.1"/>
    <property type="molecule type" value="Genomic_DNA"/>
</dbReference>
<evidence type="ECO:0000256" key="1">
    <source>
        <dbReference type="ARBA" id="ARBA00009986"/>
    </source>
</evidence>
<name>A0ABD5MK10_9EURY</name>
<protein>
    <submittedName>
        <fullName evidence="5">NAD-dependent succinate-semialdehyde dehydrogenase</fullName>
    </submittedName>
</protein>
<dbReference type="InterPro" id="IPR016162">
    <property type="entry name" value="Ald_DH_N"/>
</dbReference>
<keyword evidence="6" id="KW-1185">Reference proteome</keyword>
<dbReference type="InterPro" id="IPR016161">
    <property type="entry name" value="Ald_DH/histidinol_DH"/>
</dbReference>
<keyword evidence="3" id="KW-0560">Oxidoreductase</keyword>
<evidence type="ECO:0000256" key="3">
    <source>
        <dbReference type="ARBA" id="ARBA00023002"/>
    </source>
</evidence>
<dbReference type="Proteomes" id="UP001589595">
    <property type="component" value="Unassembled WGS sequence"/>
</dbReference>
<evidence type="ECO:0000259" key="4">
    <source>
        <dbReference type="Pfam" id="PF00171"/>
    </source>
</evidence>
<dbReference type="AlphaFoldDB" id="A0ABD5MK10"/>
<dbReference type="CDD" id="cd07100">
    <property type="entry name" value="ALDH_SSADH1_GabD1"/>
    <property type="match status" value="1"/>
</dbReference>
<dbReference type="InterPro" id="IPR044148">
    <property type="entry name" value="ALDH_GabD1-like"/>
</dbReference>
<evidence type="ECO:0000313" key="5">
    <source>
        <dbReference type="EMBL" id="MFB9824166.1"/>
    </source>
</evidence>
<dbReference type="FunFam" id="3.40.605.10:FF:000012">
    <property type="entry name" value="NAD-dependent succinate-semialdehyde dehydrogenase"/>
    <property type="match status" value="1"/>
</dbReference>
<dbReference type="InterPro" id="IPR047110">
    <property type="entry name" value="GABD/Sad-like"/>
</dbReference>
<dbReference type="GeneID" id="67210002"/>
<dbReference type="RefSeq" id="WP_222922669.1">
    <property type="nucleotide sequence ID" value="NZ_CP082286.1"/>
</dbReference>
<organism evidence="5 6">
    <name type="scientific">Halobaculum roseum</name>
    <dbReference type="NCBI Taxonomy" id="2175149"/>
    <lineage>
        <taxon>Archaea</taxon>
        <taxon>Methanobacteriati</taxon>
        <taxon>Methanobacteriota</taxon>
        <taxon>Stenosarchaea group</taxon>
        <taxon>Halobacteria</taxon>
        <taxon>Halobacteriales</taxon>
        <taxon>Haloferacaceae</taxon>
        <taxon>Halobaculum</taxon>
    </lineage>
</organism>
<sequence length="473" mass="51021">MESVNPATGDVIATYDGHDRAAVESALSDAAERFESWAARPIQERCRLLERTADLLRERVDEYAELMTREMGKPVDQARAEVEKCAWVCDYYAERAPEQLADEVIGTEADARTLVSYEPLGPVLAVMPWNFPLWQVFRFAAPNLVAGNVGLLKHASNVPGCALAIEEVLHDAGVPEGAFTTLLIGSDRVDDVIADGRVRAVTLTGSEPAGRAVAETAGRELKKTVLELGGSDPFVVLDDAPIAETAEKAAYARTQNNGQSCIAAKRFVVHTDAYDEFVGAFASELDALTVGDPTDEDTDVGPQAREDLMRELHDQVERTVEAGATLSLGGEPLDREGPYYPPTLLTDVPVDSPAATEETFGPVAAVFEVADEAEALALANDTSFGLGASVWTDDLDRGERFARRFDAGCCFVNEYVKSDPRVPFGGVKNSGYGRELSRHGIREFVNRNTIWVQHGLAADGDDDGPATDRGDGS</sequence>
<dbReference type="PANTHER" id="PTHR43217:SF1">
    <property type="entry name" value="SUCCINATE SEMIALDEHYDE DEHYDROGENASE [NAD(P)+] SAD"/>
    <property type="match status" value="1"/>
</dbReference>
<evidence type="ECO:0000313" key="6">
    <source>
        <dbReference type="Proteomes" id="UP001589595"/>
    </source>
</evidence>
<dbReference type="InterPro" id="IPR015590">
    <property type="entry name" value="Aldehyde_DH_dom"/>
</dbReference>
<dbReference type="PANTHER" id="PTHR43217">
    <property type="entry name" value="SUCCINATE SEMIALDEHYDE DEHYDROGENASE [NAD(P)+] SAD"/>
    <property type="match status" value="1"/>
</dbReference>
<keyword evidence="2" id="KW-0521">NADP</keyword>
<feature type="domain" description="Aldehyde dehydrogenase" evidence="4">
    <location>
        <begin position="1"/>
        <end position="449"/>
    </location>
</feature>
<dbReference type="Pfam" id="PF00171">
    <property type="entry name" value="Aldedh"/>
    <property type="match status" value="1"/>
</dbReference>
<reference evidence="5" key="1">
    <citation type="submission" date="2024-09" db="EMBL/GenBank/DDBJ databases">
        <authorList>
            <person name="Sun Q."/>
        </authorList>
    </citation>
    <scope>NUCLEOTIDE SEQUENCE [LARGE SCALE GENOMIC DNA]</scope>
    <source>
        <strain evidence="5">JCM 31273</strain>
    </source>
</reference>
<evidence type="ECO:0000256" key="2">
    <source>
        <dbReference type="ARBA" id="ARBA00022857"/>
    </source>
</evidence>
<dbReference type="SUPFAM" id="SSF53720">
    <property type="entry name" value="ALDH-like"/>
    <property type="match status" value="1"/>
</dbReference>
<comment type="caution">
    <text evidence="5">The sequence shown here is derived from an EMBL/GenBank/DDBJ whole genome shotgun (WGS) entry which is preliminary data.</text>
</comment>
<proteinExistence type="inferred from homology"/>
<dbReference type="Gene3D" id="3.40.309.10">
    <property type="entry name" value="Aldehyde Dehydrogenase, Chain A, domain 2"/>
    <property type="match status" value="1"/>
</dbReference>